<gene>
    <name evidence="1" type="ORF">EW146_g1488</name>
</gene>
<sequence>MDLEDIAVFTLLTGAEDRTPLAEVADEAMQLAEDKEKTLLLAEEKEDTPAMVEDAAVGSGATKADVDEEIVDWNDDDA</sequence>
<dbReference type="EMBL" id="SGPL01000037">
    <property type="protein sequence ID" value="THH19733.1"/>
    <property type="molecule type" value="Genomic_DNA"/>
</dbReference>
<dbReference type="Proteomes" id="UP000310158">
    <property type="component" value="Unassembled WGS sequence"/>
</dbReference>
<proteinExistence type="predicted"/>
<reference evidence="1 2" key="1">
    <citation type="submission" date="2019-02" db="EMBL/GenBank/DDBJ databases">
        <title>Genome sequencing of the rare red list fungi Bondarzewia mesenterica.</title>
        <authorList>
            <person name="Buettner E."/>
            <person name="Kellner H."/>
        </authorList>
    </citation>
    <scope>NUCLEOTIDE SEQUENCE [LARGE SCALE GENOMIC DNA]</scope>
    <source>
        <strain evidence="1 2">DSM 108281</strain>
    </source>
</reference>
<dbReference type="AlphaFoldDB" id="A0A4V3XG16"/>
<organism evidence="1 2">
    <name type="scientific">Bondarzewia mesenterica</name>
    <dbReference type="NCBI Taxonomy" id="1095465"/>
    <lineage>
        <taxon>Eukaryota</taxon>
        <taxon>Fungi</taxon>
        <taxon>Dikarya</taxon>
        <taxon>Basidiomycota</taxon>
        <taxon>Agaricomycotina</taxon>
        <taxon>Agaricomycetes</taxon>
        <taxon>Russulales</taxon>
        <taxon>Bondarzewiaceae</taxon>
        <taxon>Bondarzewia</taxon>
    </lineage>
</organism>
<evidence type="ECO:0000313" key="1">
    <source>
        <dbReference type="EMBL" id="THH19733.1"/>
    </source>
</evidence>
<evidence type="ECO:0000313" key="2">
    <source>
        <dbReference type="Proteomes" id="UP000310158"/>
    </source>
</evidence>
<name>A0A4V3XG16_9AGAM</name>
<protein>
    <submittedName>
        <fullName evidence="1">Uncharacterized protein</fullName>
    </submittedName>
</protein>
<keyword evidence="2" id="KW-1185">Reference proteome</keyword>
<accession>A0A4V3XG16</accession>
<comment type="caution">
    <text evidence="1">The sequence shown here is derived from an EMBL/GenBank/DDBJ whole genome shotgun (WGS) entry which is preliminary data.</text>
</comment>